<feature type="region of interest" description="Disordered" evidence="1">
    <location>
        <begin position="1"/>
        <end position="23"/>
    </location>
</feature>
<sequence length="373" mass="42736">MAKSDSRSQLPHSSVVQNNPTSGRHDLGMVIELMRNEYKNRNIRKHFDCLLWQTSRCQDKDGQDENREPIMKMWRYLQSFCESEGSWYTKTCFQREDVKRCEGLLPARGYSTDTTSCRAFSSFRDCVSSVVLVECSTSDRRLYGTYLMEKGQQRAWNCPRNSRSPNSAPLAAQDDSDSISYGSSCSVDSRSELEQCRSEFYTAQKEARNRNDSDMRHHGTCCALVHYEECVGRSIRKWCGDGSRARAEIRNLVADMKERFPYHSCEDHTSTECSSAPAMLVFAGLPLLAMLIPFLMNSSTNPMDESISTDLASQSTIETTICITIENYKAEKEVKSHKSLLKNAMEFLFDARDKRNCDKRRLCSKSENRKLQE</sequence>
<comment type="caution">
    <text evidence="2">The sequence shown here is derived from an EMBL/GenBank/DDBJ whole genome shotgun (WGS) entry which is preliminary data.</text>
</comment>
<evidence type="ECO:0000256" key="1">
    <source>
        <dbReference type="SAM" id="MobiDB-lite"/>
    </source>
</evidence>
<gene>
    <name evidence="2" type="primary">AVEN_223981_1</name>
    <name evidence="2" type="ORF">CDAR_604371</name>
</gene>
<keyword evidence="3" id="KW-1185">Reference proteome</keyword>
<organism evidence="2 3">
    <name type="scientific">Caerostris darwini</name>
    <dbReference type="NCBI Taxonomy" id="1538125"/>
    <lineage>
        <taxon>Eukaryota</taxon>
        <taxon>Metazoa</taxon>
        <taxon>Ecdysozoa</taxon>
        <taxon>Arthropoda</taxon>
        <taxon>Chelicerata</taxon>
        <taxon>Arachnida</taxon>
        <taxon>Araneae</taxon>
        <taxon>Araneomorphae</taxon>
        <taxon>Entelegynae</taxon>
        <taxon>Araneoidea</taxon>
        <taxon>Araneidae</taxon>
        <taxon>Caerostris</taxon>
    </lineage>
</organism>
<name>A0AAV4M9Y6_9ARAC</name>
<protein>
    <submittedName>
        <fullName evidence="2">Uncharacterized protein</fullName>
    </submittedName>
</protein>
<dbReference type="Proteomes" id="UP001054837">
    <property type="component" value="Unassembled WGS sequence"/>
</dbReference>
<dbReference type="AlphaFoldDB" id="A0AAV4M9Y6"/>
<dbReference type="EMBL" id="BPLQ01000220">
    <property type="protein sequence ID" value="GIX68957.1"/>
    <property type="molecule type" value="Genomic_DNA"/>
</dbReference>
<evidence type="ECO:0000313" key="3">
    <source>
        <dbReference type="Proteomes" id="UP001054837"/>
    </source>
</evidence>
<accession>A0AAV4M9Y6</accession>
<feature type="region of interest" description="Disordered" evidence="1">
    <location>
        <begin position="157"/>
        <end position="183"/>
    </location>
</feature>
<evidence type="ECO:0000313" key="2">
    <source>
        <dbReference type="EMBL" id="GIX68957.1"/>
    </source>
</evidence>
<reference evidence="2 3" key="1">
    <citation type="submission" date="2021-06" db="EMBL/GenBank/DDBJ databases">
        <title>Caerostris darwini draft genome.</title>
        <authorList>
            <person name="Kono N."/>
            <person name="Arakawa K."/>
        </authorList>
    </citation>
    <scope>NUCLEOTIDE SEQUENCE [LARGE SCALE GENOMIC DNA]</scope>
</reference>
<feature type="compositionally biased region" description="Polar residues" evidence="1">
    <location>
        <begin position="7"/>
        <end position="22"/>
    </location>
</feature>
<proteinExistence type="predicted"/>